<name>A0A6A4T2U8_SCOMX</name>
<evidence type="ECO:0000256" key="1">
    <source>
        <dbReference type="SAM" id="MobiDB-lite"/>
    </source>
</evidence>
<sequence length="108" mass="12428">MYASAPLRPVRHAYSHARRRDWLEARTAHAHWSTTTSVIDNSTRVLLLFIFPGPCRTPFRVGFRIARVFGLEMRSVLVENTRLNSNTRRRPTDSARSEPPRAAGRGWL</sequence>
<feature type="compositionally biased region" description="Basic and acidic residues" evidence="1">
    <location>
        <begin position="90"/>
        <end position="99"/>
    </location>
</feature>
<evidence type="ECO:0000313" key="2">
    <source>
        <dbReference type="EMBL" id="KAF0040393.1"/>
    </source>
</evidence>
<dbReference type="AlphaFoldDB" id="A0A6A4T2U8"/>
<organism evidence="2 3">
    <name type="scientific">Scophthalmus maximus</name>
    <name type="common">Turbot</name>
    <name type="synonym">Psetta maxima</name>
    <dbReference type="NCBI Taxonomy" id="52904"/>
    <lineage>
        <taxon>Eukaryota</taxon>
        <taxon>Metazoa</taxon>
        <taxon>Chordata</taxon>
        <taxon>Craniata</taxon>
        <taxon>Vertebrata</taxon>
        <taxon>Euteleostomi</taxon>
        <taxon>Actinopterygii</taxon>
        <taxon>Neopterygii</taxon>
        <taxon>Teleostei</taxon>
        <taxon>Neoteleostei</taxon>
        <taxon>Acanthomorphata</taxon>
        <taxon>Carangaria</taxon>
        <taxon>Pleuronectiformes</taxon>
        <taxon>Pleuronectoidei</taxon>
        <taxon>Scophthalmidae</taxon>
        <taxon>Scophthalmus</taxon>
    </lineage>
</organism>
<feature type="region of interest" description="Disordered" evidence="1">
    <location>
        <begin position="80"/>
        <end position="108"/>
    </location>
</feature>
<proteinExistence type="predicted"/>
<accession>A0A6A4T2U8</accession>
<comment type="caution">
    <text evidence="2">The sequence shown here is derived from an EMBL/GenBank/DDBJ whole genome shotgun (WGS) entry which is preliminary data.</text>
</comment>
<dbReference type="EMBL" id="VEVO01000006">
    <property type="protein sequence ID" value="KAF0040393.1"/>
    <property type="molecule type" value="Genomic_DNA"/>
</dbReference>
<protein>
    <submittedName>
        <fullName evidence="2">Uncharacterized protein</fullName>
    </submittedName>
</protein>
<dbReference type="Proteomes" id="UP000438429">
    <property type="component" value="Unassembled WGS sequence"/>
</dbReference>
<reference evidence="2 3" key="1">
    <citation type="submission" date="2019-06" db="EMBL/GenBank/DDBJ databases">
        <title>Draft genomes of female and male turbot (Scophthalmus maximus).</title>
        <authorList>
            <person name="Xu H."/>
            <person name="Xu X.-W."/>
            <person name="Shao C."/>
            <person name="Chen S."/>
        </authorList>
    </citation>
    <scope>NUCLEOTIDE SEQUENCE [LARGE SCALE GENOMIC DNA]</scope>
    <source>
        <strain evidence="2">Ysfricsl-2016a</strain>
        <tissue evidence="2">Blood</tissue>
    </source>
</reference>
<evidence type="ECO:0000313" key="3">
    <source>
        <dbReference type="Proteomes" id="UP000438429"/>
    </source>
</evidence>
<gene>
    <name evidence="2" type="ORF">F2P81_006291</name>
</gene>